<feature type="domain" description="Ketopantoate reductase C-terminal" evidence="1">
    <location>
        <begin position="6"/>
        <end position="60"/>
    </location>
</feature>
<gene>
    <name evidence="2" type="ORF">ALOHA_HF4000010I05ctg1g31</name>
</gene>
<dbReference type="AlphaFoldDB" id="B3T1K8"/>
<reference evidence="2" key="1">
    <citation type="journal article" date="2008" name="ISME J.">
        <title>Genomic patterns of recombination, clonal divergence and environment in marine microbial populations.</title>
        <authorList>
            <person name="Konstantinidis K.T."/>
            <person name="Delong E.F."/>
        </authorList>
    </citation>
    <scope>NUCLEOTIDE SEQUENCE</scope>
</reference>
<dbReference type="Pfam" id="PF08546">
    <property type="entry name" value="ApbA_C"/>
    <property type="match status" value="1"/>
</dbReference>
<dbReference type="EMBL" id="EU016576">
    <property type="protein sequence ID" value="ABZ06467.1"/>
    <property type="molecule type" value="Genomic_DNA"/>
</dbReference>
<dbReference type="InterPro" id="IPR013328">
    <property type="entry name" value="6PGD_dom2"/>
</dbReference>
<accession>B3T1K8</accession>
<sequence length="90" mass="10297">MEEAVVEKAKQMISVTRPSTLQDALRGTPMEVDEINGFVVRQGKDLEILVPHNRALVRVATLVNEHKLRPYPSNLALFREYIHEETEATR</sequence>
<evidence type="ECO:0000313" key="2">
    <source>
        <dbReference type="EMBL" id="ABZ06467.1"/>
    </source>
</evidence>
<proteinExistence type="predicted"/>
<dbReference type="InterPro" id="IPR013752">
    <property type="entry name" value="KPA_reductase"/>
</dbReference>
<evidence type="ECO:0000259" key="1">
    <source>
        <dbReference type="Pfam" id="PF08546"/>
    </source>
</evidence>
<protein>
    <recommendedName>
        <fullName evidence="1">Ketopantoate reductase C-terminal domain-containing protein</fullName>
    </recommendedName>
</protein>
<dbReference type="InterPro" id="IPR008927">
    <property type="entry name" value="6-PGluconate_DH-like_C_sf"/>
</dbReference>
<organism evidence="2">
    <name type="scientific">uncultured marine microorganism HF4000_010I05</name>
    <dbReference type="NCBI Taxonomy" id="455517"/>
    <lineage>
        <taxon>unclassified sequences</taxon>
        <taxon>environmental samples</taxon>
    </lineage>
</organism>
<dbReference type="Gene3D" id="1.10.1040.10">
    <property type="entry name" value="N-(1-d-carboxylethyl)-l-norvaline Dehydrogenase, domain 2"/>
    <property type="match status" value="1"/>
</dbReference>
<name>B3T1K8_9ZZZZ</name>
<dbReference type="SUPFAM" id="SSF48179">
    <property type="entry name" value="6-phosphogluconate dehydrogenase C-terminal domain-like"/>
    <property type="match status" value="1"/>
</dbReference>